<dbReference type="KEGG" id="cqn:G7Y29_05200"/>
<keyword evidence="2 5" id="KW-0489">Methyltransferase</keyword>
<evidence type="ECO:0000313" key="6">
    <source>
        <dbReference type="Proteomes" id="UP000594586"/>
    </source>
</evidence>
<dbReference type="GO" id="GO:0008757">
    <property type="term" value="F:S-adenosylmethionine-dependent methyltransferase activity"/>
    <property type="evidence" value="ECO:0007669"/>
    <property type="project" value="InterPro"/>
</dbReference>
<dbReference type="PANTHER" id="PTHR44942">
    <property type="entry name" value="METHYLTRANSF_11 DOMAIN-CONTAINING PROTEIN"/>
    <property type="match status" value="1"/>
</dbReference>
<reference evidence="5 6" key="1">
    <citation type="submission" date="2020-11" db="EMBL/GenBank/DDBJ databases">
        <title>Corynebacterium sp. MC1420.</title>
        <authorList>
            <person name="Zhou J."/>
        </authorList>
    </citation>
    <scope>NUCLEOTIDE SEQUENCE [LARGE SCALE GENOMIC DNA]</scope>
    <source>
        <strain evidence="5 6">MC1420</strain>
    </source>
</reference>
<dbReference type="Gene3D" id="3.40.50.150">
    <property type="entry name" value="Vaccinia Virus protein VP39"/>
    <property type="match status" value="1"/>
</dbReference>
<dbReference type="InterPro" id="IPR013216">
    <property type="entry name" value="Methyltransf_11"/>
</dbReference>
<name>A0A7T0KNV2_9CORY</name>
<feature type="domain" description="Methyltransferase type 11" evidence="4">
    <location>
        <begin position="58"/>
        <end position="146"/>
    </location>
</feature>
<keyword evidence="3 5" id="KW-0808">Transferase</keyword>
<evidence type="ECO:0000256" key="2">
    <source>
        <dbReference type="ARBA" id="ARBA00022603"/>
    </source>
</evidence>
<evidence type="ECO:0000313" key="5">
    <source>
        <dbReference type="EMBL" id="QPK84156.1"/>
    </source>
</evidence>
<dbReference type="CDD" id="cd02440">
    <property type="entry name" value="AdoMet_MTases"/>
    <property type="match status" value="1"/>
</dbReference>
<accession>A0A7T0KNV2</accession>
<dbReference type="EMBL" id="CP064955">
    <property type="protein sequence ID" value="QPK84156.1"/>
    <property type="molecule type" value="Genomic_DNA"/>
</dbReference>
<evidence type="ECO:0000256" key="3">
    <source>
        <dbReference type="ARBA" id="ARBA00022679"/>
    </source>
</evidence>
<evidence type="ECO:0000259" key="4">
    <source>
        <dbReference type="Pfam" id="PF08241"/>
    </source>
</evidence>
<comment type="similarity">
    <text evidence="1">Belongs to the methyltransferase superfamily.</text>
</comment>
<dbReference type="GO" id="GO:0032259">
    <property type="term" value="P:methylation"/>
    <property type="evidence" value="ECO:0007669"/>
    <property type="project" value="UniProtKB-KW"/>
</dbReference>
<gene>
    <name evidence="5" type="ORF">G7Y29_05200</name>
</gene>
<dbReference type="PANTHER" id="PTHR44942:SF4">
    <property type="entry name" value="METHYLTRANSFERASE TYPE 11 DOMAIN-CONTAINING PROTEIN"/>
    <property type="match status" value="1"/>
</dbReference>
<protein>
    <submittedName>
        <fullName evidence="5">Class I SAM-dependent methyltransferase</fullName>
    </submittedName>
</protein>
<keyword evidence="6" id="KW-1185">Reference proteome</keyword>
<dbReference type="InterPro" id="IPR029063">
    <property type="entry name" value="SAM-dependent_MTases_sf"/>
</dbReference>
<dbReference type="AlphaFoldDB" id="A0A7T0KNV2"/>
<dbReference type="Proteomes" id="UP000594586">
    <property type="component" value="Chromosome"/>
</dbReference>
<dbReference type="Pfam" id="PF08241">
    <property type="entry name" value="Methyltransf_11"/>
    <property type="match status" value="1"/>
</dbReference>
<sequence length="258" mass="29219">MLYCMKPSRKDSPAFRNSAHRSVSAAAFSRGAELYDDVRPGYPASVAKLIDDSTHVADIGCGTGKLTQSLLRDGRVVYASDPSEDMVRVFTSRFPAVPVWRATAEATALSTGAVDALTCAQTWHWLDVSSASAEADRVIRPEGALLLCWNTLDVRHPWVLRLSRIMHSGDVLRDGFYPGVAAPWKLEREHRETWLQPITTDELFELMSTRSYWLRASENTRRKMTANLTWYLYERLGFDRGQVLPLPYRTDAFVYRRG</sequence>
<proteinExistence type="inferred from homology"/>
<dbReference type="InterPro" id="IPR051052">
    <property type="entry name" value="Diverse_substrate_MTase"/>
</dbReference>
<evidence type="ECO:0000256" key="1">
    <source>
        <dbReference type="ARBA" id="ARBA00008361"/>
    </source>
</evidence>
<dbReference type="SUPFAM" id="SSF53335">
    <property type="entry name" value="S-adenosyl-L-methionine-dependent methyltransferases"/>
    <property type="match status" value="1"/>
</dbReference>
<organism evidence="5 6">
    <name type="scientific">Corynebacterium qintianiae</name>
    <dbReference type="NCBI Taxonomy" id="2709392"/>
    <lineage>
        <taxon>Bacteria</taxon>
        <taxon>Bacillati</taxon>
        <taxon>Actinomycetota</taxon>
        <taxon>Actinomycetes</taxon>
        <taxon>Mycobacteriales</taxon>
        <taxon>Corynebacteriaceae</taxon>
        <taxon>Corynebacterium</taxon>
    </lineage>
</organism>